<dbReference type="Proteomes" id="UP001138793">
    <property type="component" value="Unassembled WGS sequence"/>
</dbReference>
<gene>
    <name evidence="2" type="ORF">J2Z64_003371</name>
</gene>
<sequence length="152" mass="17796">MEIVALQERNHLFDEAVQVFWKLWGSEKNYSFYYDSMLHSIQTVDGIPTYYVLLDNETIIGTYALIRNDLNSRQDLYPWLACLYVAPEYRGKKLGSLLLDHGLKEAGKRGFNSLYLSTDLEGYYEKYGWQRSAETYGYSGESIKVYEKRIVK</sequence>
<dbReference type="PANTHER" id="PTHR13538">
    <property type="entry name" value="N-ACETYLTRANSFERASE 6"/>
    <property type="match status" value="1"/>
</dbReference>
<evidence type="ECO:0000313" key="3">
    <source>
        <dbReference type="Proteomes" id="UP001138793"/>
    </source>
</evidence>
<reference evidence="2" key="1">
    <citation type="submission" date="2021-03" db="EMBL/GenBank/DDBJ databases">
        <title>Genomic Encyclopedia of Type Strains, Phase IV (KMG-IV): sequencing the most valuable type-strain genomes for metagenomic binning, comparative biology and taxonomic classification.</title>
        <authorList>
            <person name="Goeker M."/>
        </authorList>
    </citation>
    <scope>NUCLEOTIDE SEQUENCE</scope>
    <source>
        <strain evidence="2">DSM 107338</strain>
    </source>
</reference>
<accession>A0A9X0YXN5</accession>
<dbReference type="RefSeq" id="WP_149476694.1">
    <property type="nucleotide sequence ID" value="NZ_JAGGMB010000013.1"/>
</dbReference>
<dbReference type="GO" id="GO:0005737">
    <property type="term" value="C:cytoplasm"/>
    <property type="evidence" value="ECO:0007669"/>
    <property type="project" value="TreeGrafter"/>
</dbReference>
<protein>
    <submittedName>
        <fullName evidence="2">N-acetyltransferase YhbS</fullName>
    </submittedName>
</protein>
<dbReference type="GO" id="GO:1905502">
    <property type="term" value="F:acetyl-CoA binding"/>
    <property type="evidence" value="ECO:0007669"/>
    <property type="project" value="TreeGrafter"/>
</dbReference>
<dbReference type="PROSITE" id="PS51186">
    <property type="entry name" value="GNAT"/>
    <property type="match status" value="1"/>
</dbReference>
<dbReference type="AlphaFoldDB" id="A0A9X0YXN5"/>
<evidence type="ECO:0000313" key="2">
    <source>
        <dbReference type="EMBL" id="MBP2079100.1"/>
    </source>
</evidence>
<comment type="caution">
    <text evidence="2">The sequence shown here is derived from an EMBL/GenBank/DDBJ whole genome shotgun (WGS) entry which is preliminary data.</text>
</comment>
<evidence type="ECO:0000259" key="1">
    <source>
        <dbReference type="PROSITE" id="PS51186"/>
    </source>
</evidence>
<dbReference type="CDD" id="cd04301">
    <property type="entry name" value="NAT_SF"/>
    <property type="match status" value="1"/>
</dbReference>
<dbReference type="InterPro" id="IPR016181">
    <property type="entry name" value="Acyl_CoA_acyltransferase"/>
</dbReference>
<dbReference type="PANTHER" id="PTHR13538:SF4">
    <property type="entry name" value="N-ALPHA-ACETYLTRANSFERASE 80"/>
    <property type="match status" value="1"/>
</dbReference>
<dbReference type="InterPro" id="IPR039840">
    <property type="entry name" value="NAA80"/>
</dbReference>
<proteinExistence type="predicted"/>
<dbReference type="Pfam" id="PF00583">
    <property type="entry name" value="Acetyltransf_1"/>
    <property type="match status" value="1"/>
</dbReference>
<dbReference type="SUPFAM" id="SSF55729">
    <property type="entry name" value="Acyl-CoA N-acyltransferases (Nat)"/>
    <property type="match status" value="1"/>
</dbReference>
<dbReference type="InterPro" id="IPR000182">
    <property type="entry name" value="GNAT_dom"/>
</dbReference>
<dbReference type="GO" id="GO:0008080">
    <property type="term" value="F:N-acetyltransferase activity"/>
    <property type="evidence" value="ECO:0007669"/>
    <property type="project" value="InterPro"/>
</dbReference>
<name>A0A9X0YXN5_9BACI</name>
<organism evidence="2 3">
    <name type="scientific">Oceanobacillus polygoni</name>
    <dbReference type="NCBI Taxonomy" id="1235259"/>
    <lineage>
        <taxon>Bacteria</taxon>
        <taxon>Bacillati</taxon>
        <taxon>Bacillota</taxon>
        <taxon>Bacilli</taxon>
        <taxon>Bacillales</taxon>
        <taxon>Bacillaceae</taxon>
        <taxon>Oceanobacillus</taxon>
    </lineage>
</organism>
<dbReference type="Gene3D" id="3.40.630.30">
    <property type="match status" value="1"/>
</dbReference>
<feature type="domain" description="N-acetyltransferase" evidence="1">
    <location>
        <begin position="1"/>
        <end position="152"/>
    </location>
</feature>
<keyword evidence="3" id="KW-1185">Reference proteome</keyword>
<dbReference type="OrthoDB" id="9789053at2"/>
<dbReference type="EMBL" id="JAGGMB010000013">
    <property type="protein sequence ID" value="MBP2079100.1"/>
    <property type="molecule type" value="Genomic_DNA"/>
</dbReference>